<evidence type="ECO:0000256" key="6">
    <source>
        <dbReference type="ARBA" id="ARBA00022989"/>
    </source>
</evidence>
<dbReference type="RefSeq" id="WP_007084755.1">
    <property type="nucleotide sequence ID" value="NZ_AJLS01000055.1"/>
</dbReference>
<evidence type="ECO:0000256" key="7">
    <source>
        <dbReference type="ARBA" id="ARBA00023136"/>
    </source>
</evidence>
<dbReference type="PANTHER" id="PTHR34975:SF2">
    <property type="entry name" value="SPORE GERMINATION PROTEIN A2"/>
    <property type="match status" value="1"/>
</dbReference>
<name>K6DAE9_9BACI</name>
<evidence type="ECO:0000256" key="5">
    <source>
        <dbReference type="ARBA" id="ARBA00022692"/>
    </source>
</evidence>
<dbReference type="STRING" id="1117379.BABA_08671"/>
<dbReference type="Proteomes" id="UP000006316">
    <property type="component" value="Unassembled WGS sequence"/>
</dbReference>
<comment type="similarity">
    <text evidence="2">Belongs to the amino acid-polyamine-organocation (APC) superfamily. Spore germination protein (SGP) (TC 2.A.3.9) family.</text>
</comment>
<dbReference type="Pfam" id="PF03845">
    <property type="entry name" value="Spore_permease"/>
    <property type="match status" value="1"/>
</dbReference>
<feature type="transmembrane region" description="Helical" evidence="8">
    <location>
        <begin position="148"/>
        <end position="171"/>
    </location>
</feature>
<feature type="transmembrane region" description="Helical" evidence="8">
    <location>
        <begin position="12"/>
        <end position="34"/>
    </location>
</feature>
<dbReference type="eggNOG" id="COG0814">
    <property type="taxonomic scope" value="Bacteria"/>
</dbReference>
<keyword evidence="10" id="KW-1185">Reference proteome</keyword>
<feature type="transmembrane region" description="Helical" evidence="8">
    <location>
        <begin position="273"/>
        <end position="293"/>
    </location>
</feature>
<sequence length="373" mass="42976">MKVNLHPKKSMLFNAFFLMFIIHSVQAGVGVVGLPRIVFLEAKHDAWISVILGGVFVAIILWFMMMMLNQYESADLYGIHVDVFGKWLGNFLSILYMLYMSTAFFIIMMNYIEIVQVWIFSTLPTWQLAFVLILISVYAVYGGIRVVVGVAFLSVMGTAWLILIQIVPLRYADIAHIFPIMNVDIKHLLKGVKSTTFSMMGFELILFVYPFIKEKRKAHLYAQIGNAFTTLTFTILTFISIIFFAEDSLKNVIWPVISMFKVVKLPNLERFEFIVVSFWMLVILPNLCAYLWAASKGFSRIFKRKQKWGVWIIAILAFSTTFFIKARYQENVVTDIVAKIAFYAAYCYPIVLSIIVFLKKRLSRRKKTHAEGS</sequence>
<feature type="transmembrane region" description="Helical" evidence="8">
    <location>
        <begin position="191"/>
        <end position="212"/>
    </location>
</feature>
<keyword evidence="3" id="KW-0813">Transport</keyword>
<evidence type="ECO:0000256" key="2">
    <source>
        <dbReference type="ARBA" id="ARBA00007998"/>
    </source>
</evidence>
<dbReference type="PANTHER" id="PTHR34975">
    <property type="entry name" value="SPORE GERMINATION PROTEIN A2"/>
    <property type="match status" value="1"/>
</dbReference>
<evidence type="ECO:0000256" key="4">
    <source>
        <dbReference type="ARBA" id="ARBA00022544"/>
    </source>
</evidence>
<keyword evidence="5 8" id="KW-0812">Transmembrane</keyword>
<feature type="transmembrane region" description="Helical" evidence="8">
    <location>
        <begin position="224"/>
        <end position="245"/>
    </location>
</feature>
<dbReference type="GO" id="GO:0016020">
    <property type="term" value="C:membrane"/>
    <property type="evidence" value="ECO:0007669"/>
    <property type="project" value="UniProtKB-SubCell"/>
</dbReference>
<proteinExistence type="inferred from homology"/>
<feature type="transmembrane region" description="Helical" evidence="8">
    <location>
        <begin position="46"/>
        <end position="66"/>
    </location>
</feature>
<feature type="transmembrane region" description="Helical" evidence="8">
    <location>
        <begin position="340"/>
        <end position="358"/>
    </location>
</feature>
<dbReference type="InterPro" id="IPR004761">
    <property type="entry name" value="Spore_GerAB"/>
</dbReference>
<feature type="transmembrane region" description="Helical" evidence="8">
    <location>
        <begin position="308"/>
        <end position="328"/>
    </location>
</feature>
<evidence type="ECO:0000256" key="8">
    <source>
        <dbReference type="SAM" id="Phobius"/>
    </source>
</evidence>
<dbReference type="OrthoDB" id="2380240at2"/>
<keyword evidence="4" id="KW-0309">Germination</keyword>
<protein>
    <submittedName>
        <fullName evidence="9">Spore germination protein B2</fullName>
    </submittedName>
</protein>
<dbReference type="EMBL" id="AJLS01000055">
    <property type="protein sequence ID" value="EKN69487.1"/>
    <property type="molecule type" value="Genomic_DNA"/>
</dbReference>
<feature type="transmembrane region" description="Helical" evidence="8">
    <location>
        <begin position="118"/>
        <end position="141"/>
    </location>
</feature>
<dbReference type="NCBIfam" id="TIGR00912">
    <property type="entry name" value="2A0309"/>
    <property type="match status" value="1"/>
</dbReference>
<keyword evidence="6 8" id="KW-1133">Transmembrane helix</keyword>
<dbReference type="GO" id="GO:0009847">
    <property type="term" value="P:spore germination"/>
    <property type="evidence" value="ECO:0007669"/>
    <property type="project" value="InterPro"/>
</dbReference>
<dbReference type="Gene3D" id="1.20.1740.10">
    <property type="entry name" value="Amino acid/polyamine transporter I"/>
    <property type="match status" value="1"/>
</dbReference>
<gene>
    <name evidence="9" type="ORF">BABA_08671</name>
</gene>
<dbReference type="PATRIC" id="fig|1117379.3.peg.1813"/>
<organism evidence="9 10">
    <name type="scientific">Neobacillus bataviensis LMG 21833</name>
    <dbReference type="NCBI Taxonomy" id="1117379"/>
    <lineage>
        <taxon>Bacteria</taxon>
        <taxon>Bacillati</taxon>
        <taxon>Bacillota</taxon>
        <taxon>Bacilli</taxon>
        <taxon>Bacillales</taxon>
        <taxon>Bacillaceae</taxon>
        <taxon>Neobacillus</taxon>
    </lineage>
</organism>
<evidence type="ECO:0000256" key="3">
    <source>
        <dbReference type="ARBA" id="ARBA00022448"/>
    </source>
</evidence>
<dbReference type="AlphaFoldDB" id="K6DAE9"/>
<evidence type="ECO:0000313" key="10">
    <source>
        <dbReference type="Proteomes" id="UP000006316"/>
    </source>
</evidence>
<comment type="caution">
    <text evidence="9">The sequence shown here is derived from an EMBL/GenBank/DDBJ whole genome shotgun (WGS) entry which is preliminary data.</text>
</comment>
<feature type="transmembrane region" description="Helical" evidence="8">
    <location>
        <begin position="87"/>
        <end position="112"/>
    </location>
</feature>
<keyword evidence="7 8" id="KW-0472">Membrane</keyword>
<comment type="subcellular location">
    <subcellularLocation>
        <location evidence="1">Membrane</location>
        <topology evidence="1">Multi-pass membrane protein</topology>
    </subcellularLocation>
</comment>
<reference evidence="9 10" key="1">
    <citation type="journal article" date="2012" name="Front. Microbiol.">
        <title>Redundancy and modularity in membrane-associated dissimilatory nitrate reduction in Bacillus.</title>
        <authorList>
            <person name="Heylen K."/>
            <person name="Keltjens J."/>
        </authorList>
    </citation>
    <scope>NUCLEOTIDE SEQUENCE [LARGE SCALE GENOMIC DNA]</scope>
    <source>
        <strain evidence="10">LMG 21833T</strain>
    </source>
</reference>
<accession>K6DAE9</accession>
<evidence type="ECO:0000313" key="9">
    <source>
        <dbReference type="EMBL" id="EKN69487.1"/>
    </source>
</evidence>
<evidence type="ECO:0000256" key="1">
    <source>
        <dbReference type="ARBA" id="ARBA00004141"/>
    </source>
</evidence>